<dbReference type="RefSeq" id="WP_146174127.1">
    <property type="nucleotide sequence ID" value="NZ_PYAX01000030.1"/>
</dbReference>
<dbReference type="PRINTS" id="PR00723">
    <property type="entry name" value="SUBTILISIN"/>
</dbReference>
<dbReference type="Pfam" id="PF00082">
    <property type="entry name" value="Peptidase_S8"/>
    <property type="match status" value="1"/>
</dbReference>
<dbReference type="InterPro" id="IPR036852">
    <property type="entry name" value="Peptidase_S8/S53_dom_sf"/>
</dbReference>
<keyword evidence="2 6" id="KW-0645">Protease</keyword>
<evidence type="ECO:0000256" key="3">
    <source>
        <dbReference type="ARBA" id="ARBA00022801"/>
    </source>
</evidence>
<dbReference type="PROSITE" id="PS00138">
    <property type="entry name" value="SUBTILASE_SER"/>
    <property type="match status" value="1"/>
</dbReference>
<dbReference type="SUPFAM" id="SSF52743">
    <property type="entry name" value="Subtilisin-like"/>
    <property type="match status" value="1"/>
</dbReference>
<evidence type="ECO:0000256" key="8">
    <source>
        <dbReference type="SAM" id="MobiDB-lite"/>
    </source>
</evidence>
<name>A0A2P8HBT9_SACCR</name>
<evidence type="ECO:0000256" key="1">
    <source>
        <dbReference type="ARBA" id="ARBA00011073"/>
    </source>
</evidence>
<evidence type="ECO:0000256" key="5">
    <source>
        <dbReference type="PIRSR" id="PIRSR615500-1"/>
    </source>
</evidence>
<proteinExistence type="inferred from homology"/>
<evidence type="ECO:0000256" key="2">
    <source>
        <dbReference type="ARBA" id="ARBA00022670"/>
    </source>
</evidence>
<feature type="domain" description="Peptidase S8/S53" evidence="10">
    <location>
        <begin position="194"/>
        <end position="451"/>
    </location>
</feature>
<reference evidence="11 12" key="1">
    <citation type="submission" date="2018-03" db="EMBL/GenBank/DDBJ databases">
        <title>Genomic Encyclopedia of Type Strains, Phase III (KMG-III): the genomes of soil and plant-associated and newly described type strains.</title>
        <authorList>
            <person name="Whitman W."/>
        </authorList>
    </citation>
    <scope>NUCLEOTIDE SEQUENCE [LARGE SCALE GENOMIC DNA]</scope>
    <source>
        <strain evidence="11 12">CGMCC 4.7097</strain>
    </source>
</reference>
<dbReference type="InterPro" id="IPR023827">
    <property type="entry name" value="Peptidase_S8_Asp-AS"/>
</dbReference>
<evidence type="ECO:0000259" key="10">
    <source>
        <dbReference type="Pfam" id="PF00082"/>
    </source>
</evidence>
<evidence type="ECO:0000256" key="4">
    <source>
        <dbReference type="ARBA" id="ARBA00022825"/>
    </source>
</evidence>
<dbReference type="EMBL" id="PYAX01000030">
    <property type="protein sequence ID" value="PSL43689.1"/>
    <property type="molecule type" value="Genomic_DNA"/>
</dbReference>
<keyword evidence="3 6" id="KW-0378">Hydrolase</keyword>
<feature type="active site" description="Charge relay system" evidence="5 6">
    <location>
        <position position="203"/>
    </location>
</feature>
<dbReference type="InterPro" id="IPR051048">
    <property type="entry name" value="Peptidase_S8/S53_subtilisin"/>
</dbReference>
<organism evidence="11 12">
    <name type="scientific">Saccharothrix carnea</name>
    <dbReference type="NCBI Taxonomy" id="1280637"/>
    <lineage>
        <taxon>Bacteria</taxon>
        <taxon>Bacillati</taxon>
        <taxon>Actinomycetota</taxon>
        <taxon>Actinomycetes</taxon>
        <taxon>Pseudonocardiales</taxon>
        <taxon>Pseudonocardiaceae</taxon>
        <taxon>Saccharothrix</taxon>
    </lineage>
</organism>
<dbReference type="GO" id="GO:0004252">
    <property type="term" value="F:serine-type endopeptidase activity"/>
    <property type="evidence" value="ECO:0007669"/>
    <property type="project" value="UniProtKB-UniRule"/>
</dbReference>
<dbReference type="OrthoDB" id="9813435at2"/>
<dbReference type="AlphaFoldDB" id="A0A2P8HBT9"/>
<keyword evidence="12" id="KW-1185">Reference proteome</keyword>
<protein>
    <submittedName>
        <fullName evidence="11">Subtilisin family serine protease</fullName>
    </submittedName>
</protein>
<dbReference type="PANTHER" id="PTHR43399:SF4">
    <property type="entry name" value="CELL WALL-ASSOCIATED PROTEASE"/>
    <property type="match status" value="1"/>
</dbReference>
<dbReference type="InterPro" id="IPR023828">
    <property type="entry name" value="Peptidase_S8_Ser-AS"/>
</dbReference>
<evidence type="ECO:0000256" key="9">
    <source>
        <dbReference type="SAM" id="SignalP"/>
    </source>
</evidence>
<accession>A0A2P8HBT9</accession>
<dbReference type="InterPro" id="IPR000209">
    <property type="entry name" value="Peptidase_S8/S53_dom"/>
</dbReference>
<feature type="region of interest" description="Disordered" evidence="8">
    <location>
        <begin position="22"/>
        <end position="41"/>
    </location>
</feature>
<dbReference type="PANTHER" id="PTHR43399">
    <property type="entry name" value="SUBTILISIN-RELATED"/>
    <property type="match status" value="1"/>
</dbReference>
<dbReference type="Proteomes" id="UP000241118">
    <property type="component" value="Unassembled WGS sequence"/>
</dbReference>
<keyword evidence="9" id="KW-0732">Signal</keyword>
<keyword evidence="4 6" id="KW-0720">Serine protease</keyword>
<feature type="active site" description="Charge relay system" evidence="5 6">
    <location>
        <position position="235"/>
    </location>
</feature>
<dbReference type="PROSITE" id="PS51892">
    <property type="entry name" value="SUBTILASE"/>
    <property type="match status" value="1"/>
</dbReference>
<feature type="signal peptide" evidence="9">
    <location>
        <begin position="1"/>
        <end position="22"/>
    </location>
</feature>
<evidence type="ECO:0000256" key="6">
    <source>
        <dbReference type="PROSITE-ProRule" id="PRU01240"/>
    </source>
</evidence>
<feature type="chain" id="PRO_5015169261" evidence="9">
    <location>
        <begin position="23"/>
        <end position="1050"/>
    </location>
</feature>
<evidence type="ECO:0000256" key="7">
    <source>
        <dbReference type="RuleBase" id="RU003355"/>
    </source>
</evidence>
<dbReference type="Gene3D" id="3.40.50.200">
    <property type="entry name" value="Peptidase S8/S53 domain"/>
    <property type="match status" value="1"/>
</dbReference>
<comment type="similarity">
    <text evidence="1 6 7">Belongs to the peptidase S8 family.</text>
</comment>
<evidence type="ECO:0000313" key="12">
    <source>
        <dbReference type="Proteomes" id="UP000241118"/>
    </source>
</evidence>
<sequence>MARRAVALALTAALVAAVPAHAAPDRTGHGGPGRASPTDRKTVTLVTGDRVVLDGDRLLSITPGAHRPNVPFQVTRHGGRLHVVPADVAATLAAGRVDRRLFDVTGLVEAGYDDAHRDTVPVIVSGGRPPSGARVADALPTVDAVAAEVPKATGWRDLPEGTGKVWLDGMARPLLDRSTTQVGAPVAWAAGLTGAGVTVAVVDTGVEGDHPDLAGREVAGRDFTDEQDGIDHYGHGTHVAATIAGHREPYRGVAPDARLLDAKVCDRRGFCPESTIIEGMRWAAEQGADVVNVSLGLIASDDVDPVEAAVDALSASHGTLFVVSAGNDGDQAGTVLSPGTADSALTVGAVNRDESLADFSSRGPRPADGAVKPDLTAPGVDIVAAKPSTQVLGTPVGEHHMALSGTSMAAPHVAGAAALLAQRHPDWNGARLKAGLTASARPNPALGVHEQGSGRLDIAAALAATVTSEPTSVVLGRHEWPHDDDVPTAKPLLYRNDGAQPVTLDLAVQGRGPDGAEHRVFSVSPTRVTVPAGGTAEVSVTGDARQGSVDGAYSGSVVATEVGGAVVLRTPVGLHREVKSHPVTFSYPGAPEGRQLTVLVNVATGAQTYVRNGTARLPEGDYAVQTLLGPELGPHTVVFRPDLRVEAATHVVLDARAAGPLEVVVPDPAATPILHSLVVERRLGEHTASVAVYHPGGFPPGTRVGHAGPSLPAGELDVFVAAQSASPSAAYWLGWAVRGRVPDGFVRRPRESDLAKVRTTIALKSSGGPRDLAGHVVTPSGRAGPMFYTDVTSTPVSTRYTTPDIGWRALFFDERFLMSGDEERYGAGLTYDRSFGAPVIGPVMYSGEYPNLTRAGNEIAVSLSLFGDREGNEGYSRTTSARTALYRDGELVGENDSTGHGVFQVPPGPALFRARTEVTRAPEVSDFSTHIAVDWTFRSDTTPREQRLPMSVVRFTPVLDHAGSTPAYQPLTVPLVVDRQRGVDNPPLRHFRVEVSYDDGRSWTSLPVFGRAALVGNRAEPGTFVSLRVQADDGRYRKLNQTVIRAYRLR</sequence>
<gene>
    <name evidence="11" type="ORF">B0I31_13028</name>
</gene>
<dbReference type="GO" id="GO:0006508">
    <property type="term" value="P:proteolysis"/>
    <property type="evidence" value="ECO:0007669"/>
    <property type="project" value="UniProtKB-KW"/>
</dbReference>
<evidence type="ECO:0000313" key="11">
    <source>
        <dbReference type="EMBL" id="PSL43689.1"/>
    </source>
</evidence>
<feature type="active site" description="Charge relay system" evidence="5 6">
    <location>
        <position position="407"/>
    </location>
</feature>
<comment type="caution">
    <text evidence="11">The sequence shown here is derived from an EMBL/GenBank/DDBJ whole genome shotgun (WGS) entry which is preliminary data.</text>
</comment>
<dbReference type="PROSITE" id="PS00136">
    <property type="entry name" value="SUBTILASE_ASP"/>
    <property type="match status" value="1"/>
</dbReference>
<dbReference type="InterPro" id="IPR015500">
    <property type="entry name" value="Peptidase_S8_subtilisin-rel"/>
</dbReference>